<dbReference type="Pfam" id="PF00809">
    <property type="entry name" value="Pterin_bind"/>
    <property type="match status" value="1"/>
</dbReference>
<dbReference type="eggNOG" id="COG0294">
    <property type="taxonomic scope" value="Bacteria"/>
</dbReference>
<evidence type="ECO:0000256" key="8">
    <source>
        <dbReference type="ARBA" id="ARBA00022723"/>
    </source>
</evidence>
<proteinExistence type="inferred from homology"/>
<evidence type="ECO:0000256" key="11">
    <source>
        <dbReference type="ARBA" id="ARBA00030193"/>
    </source>
</evidence>
<dbReference type="KEGG" id="dol:Dole_3045"/>
<evidence type="ECO:0000259" key="13">
    <source>
        <dbReference type="PROSITE" id="PS50972"/>
    </source>
</evidence>
<accession>A8ZZH6</accession>
<evidence type="ECO:0000256" key="6">
    <source>
        <dbReference type="ARBA" id="ARBA00016919"/>
    </source>
</evidence>
<evidence type="ECO:0000256" key="7">
    <source>
        <dbReference type="ARBA" id="ARBA00022679"/>
    </source>
</evidence>
<dbReference type="HOGENOM" id="CLU_008023_0_2_7"/>
<evidence type="ECO:0000256" key="2">
    <source>
        <dbReference type="ARBA" id="ARBA00001946"/>
    </source>
</evidence>
<evidence type="ECO:0000256" key="9">
    <source>
        <dbReference type="ARBA" id="ARBA00022842"/>
    </source>
</evidence>
<feature type="domain" description="Pterin-binding" evidence="13">
    <location>
        <begin position="19"/>
        <end position="280"/>
    </location>
</feature>
<evidence type="ECO:0000256" key="10">
    <source>
        <dbReference type="ARBA" id="ARBA00022909"/>
    </source>
</evidence>
<gene>
    <name evidence="14" type="ordered locus">Dole_3045</name>
</gene>
<evidence type="ECO:0000256" key="3">
    <source>
        <dbReference type="ARBA" id="ARBA00004763"/>
    </source>
</evidence>
<dbReference type="InterPro" id="IPR011005">
    <property type="entry name" value="Dihydropteroate_synth-like_sf"/>
</dbReference>
<evidence type="ECO:0000256" key="5">
    <source>
        <dbReference type="ARBA" id="ARBA00012458"/>
    </source>
</evidence>
<dbReference type="PROSITE" id="PS00792">
    <property type="entry name" value="DHPS_1"/>
    <property type="match status" value="1"/>
</dbReference>
<dbReference type="FunFam" id="3.20.20.20:FF:000006">
    <property type="entry name" value="Dihydropteroate synthase"/>
    <property type="match status" value="1"/>
</dbReference>
<comment type="function">
    <text evidence="12">Catalyzes the condensation of para-aminobenzoate (pABA) with 6-hydroxymethyl-7,8-dihydropterin diphosphate (DHPt-PP) to form 7,8-dihydropteroate (H2Pte), the immediate precursor of folate derivatives.</text>
</comment>
<evidence type="ECO:0000256" key="12">
    <source>
        <dbReference type="RuleBase" id="RU361205"/>
    </source>
</evidence>
<dbReference type="GO" id="GO:0046656">
    <property type="term" value="P:folic acid biosynthetic process"/>
    <property type="evidence" value="ECO:0007669"/>
    <property type="project" value="UniProtKB-KW"/>
</dbReference>
<dbReference type="RefSeq" id="WP_012176459.1">
    <property type="nucleotide sequence ID" value="NC_009943.1"/>
</dbReference>
<evidence type="ECO:0000313" key="15">
    <source>
        <dbReference type="Proteomes" id="UP000008561"/>
    </source>
</evidence>
<evidence type="ECO:0000313" key="14">
    <source>
        <dbReference type="EMBL" id="ABW68848.1"/>
    </source>
</evidence>
<comment type="cofactor">
    <cofactor evidence="2 12">
        <name>Mg(2+)</name>
        <dbReference type="ChEBI" id="CHEBI:18420"/>
    </cofactor>
</comment>
<dbReference type="EMBL" id="CP000859">
    <property type="protein sequence ID" value="ABW68848.1"/>
    <property type="molecule type" value="Genomic_DNA"/>
</dbReference>
<dbReference type="Proteomes" id="UP000008561">
    <property type="component" value="Chromosome"/>
</dbReference>
<dbReference type="GO" id="GO:0005829">
    <property type="term" value="C:cytosol"/>
    <property type="evidence" value="ECO:0007669"/>
    <property type="project" value="TreeGrafter"/>
</dbReference>
<dbReference type="GO" id="GO:0004156">
    <property type="term" value="F:dihydropteroate synthase activity"/>
    <property type="evidence" value="ECO:0007669"/>
    <property type="project" value="UniProtKB-EC"/>
</dbReference>
<organism evidence="14 15">
    <name type="scientific">Desulfosudis oleivorans (strain DSM 6200 / JCM 39069 / Hxd3)</name>
    <name type="common">Desulfococcus oleovorans</name>
    <dbReference type="NCBI Taxonomy" id="96561"/>
    <lineage>
        <taxon>Bacteria</taxon>
        <taxon>Pseudomonadati</taxon>
        <taxon>Thermodesulfobacteriota</taxon>
        <taxon>Desulfobacteria</taxon>
        <taxon>Desulfobacterales</taxon>
        <taxon>Desulfosudaceae</taxon>
        <taxon>Desulfosudis</taxon>
    </lineage>
</organism>
<dbReference type="EC" id="2.5.1.15" evidence="5 12"/>
<keyword evidence="7 12" id="KW-0808">Transferase</keyword>
<keyword evidence="9 12" id="KW-0460">Magnesium</keyword>
<dbReference type="InterPro" id="IPR000489">
    <property type="entry name" value="Pterin-binding_dom"/>
</dbReference>
<sequence length="291" mass="30718">MSLFTLSWGDHRLELGRRTLVMGILNVTPDSFSDGGRFATFDRAVTHARRMAAEGADILDIGGESTRPFSDPVTEEEEKQRVLPVIERLVKEIDIPISIDTNKASVARAALDAGASIINDVSALTFDSAMAGLAADAGVPVILMHMQGNPKTMQQAPAYEDVTREVMAFLKAAADRAGAAGVDRAKIIVDPGIGFGKNLDHNLTLIKNLSAFESLGLPLLIGTSRKAFIRKTLTGPDGQPAPVDAPAVRLGTQATVTAAVLGGAHIVRVHDVADAVITVKLADAIKNAPDK</sequence>
<dbReference type="Gene3D" id="3.20.20.20">
    <property type="entry name" value="Dihydropteroate synthase-like"/>
    <property type="match status" value="1"/>
</dbReference>
<dbReference type="PROSITE" id="PS00793">
    <property type="entry name" value="DHPS_2"/>
    <property type="match status" value="1"/>
</dbReference>
<comment type="similarity">
    <text evidence="4 12">Belongs to the DHPS family.</text>
</comment>
<name>A8ZZH6_DESOH</name>
<comment type="catalytic activity">
    <reaction evidence="1">
        <text>(7,8-dihydropterin-6-yl)methyl diphosphate + 4-aminobenzoate = 7,8-dihydropteroate + diphosphate</text>
        <dbReference type="Rhea" id="RHEA:19949"/>
        <dbReference type="ChEBI" id="CHEBI:17836"/>
        <dbReference type="ChEBI" id="CHEBI:17839"/>
        <dbReference type="ChEBI" id="CHEBI:33019"/>
        <dbReference type="ChEBI" id="CHEBI:72950"/>
        <dbReference type="EC" id="2.5.1.15"/>
    </reaction>
</comment>
<dbReference type="AlphaFoldDB" id="A8ZZH6"/>
<dbReference type="GO" id="GO:0046654">
    <property type="term" value="P:tetrahydrofolate biosynthetic process"/>
    <property type="evidence" value="ECO:0007669"/>
    <property type="project" value="UniProtKB-UniPathway"/>
</dbReference>
<dbReference type="CDD" id="cd00739">
    <property type="entry name" value="DHPS"/>
    <property type="match status" value="1"/>
</dbReference>
<evidence type="ECO:0000256" key="1">
    <source>
        <dbReference type="ARBA" id="ARBA00000012"/>
    </source>
</evidence>
<evidence type="ECO:0000256" key="4">
    <source>
        <dbReference type="ARBA" id="ARBA00009503"/>
    </source>
</evidence>
<dbReference type="PROSITE" id="PS50972">
    <property type="entry name" value="PTERIN_BINDING"/>
    <property type="match status" value="1"/>
</dbReference>
<keyword evidence="10 12" id="KW-0289">Folate biosynthesis</keyword>
<dbReference type="SUPFAM" id="SSF51717">
    <property type="entry name" value="Dihydropteroate synthetase-like"/>
    <property type="match status" value="1"/>
</dbReference>
<dbReference type="InterPro" id="IPR006390">
    <property type="entry name" value="DHP_synth_dom"/>
</dbReference>
<keyword evidence="8 12" id="KW-0479">Metal-binding</keyword>
<dbReference type="InterPro" id="IPR045031">
    <property type="entry name" value="DHP_synth-like"/>
</dbReference>
<protein>
    <recommendedName>
        <fullName evidence="6 12">Dihydropteroate synthase</fullName>
        <shortName evidence="12">DHPS</shortName>
        <ecNumber evidence="5 12">2.5.1.15</ecNumber>
    </recommendedName>
    <alternativeName>
        <fullName evidence="11 12">Dihydropteroate pyrophosphorylase</fullName>
    </alternativeName>
</protein>
<dbReference type="UniPathway" id="UPA00077">
    <property type="reaction ID" value="UER00156"/>
</dbReference>
<dbReference type="PANTHER" id="PTHR20941:SF1">
    <property type="entry name" value="FOLIC ACID SYNTHESIS PROTEIN FOL1"/>
    <property type="match status" value="1"/>
</dbReference>
<reference evidence="14 15" key="1">
    <citation type="submission" date="2007-10" db="EMBL/GenBank/DDBJ databases">
        <title>Complete sequence of Desulfococcus oleovorans Hxd3.</title>
        <authorList>
            <consortium name="US DOE Joint Genome Institute"/>
            <person name="Copeland A."/>
            <person name="Lucas S."/>
            <person name="Lapidus A."/>
            <person name="Barry K."/>
            <person name="Glavina del Rio T."/>
            <person name="Dalin E."/>
            <person name="Tice H."/>
            <person name="Pitluck S."/>
            <person name="Kiss H."/>
            <person name="Brettin T."/>
            <person name="Bruce D."/>
            <person name="Detter J.C."/>
            <person name="Han C."/>
            <person name="Schmutz J."/>
            <person name="Larimer F."/>
            <person name="Land M."/>
            <person name="Hauser L."/>
            <person name="Kyrpides N."/>
            <person name="Kim E."/>
            <person name="Wawrik B."/>
            <person name="Richardson P."/>
        </authorList>
    </citation>
    <scope>NUCLEOTIDE SEQUENCE [LARGE SCALE GENOMIC DNA]</scope>
    <source>
        <strain evidence="15">DSM 6200 / JCM 39069 / Hxd3</strain>
    </source>
</reference>
<dbReference type="NCBIfam" id="TIGR01496">
    <property type="entry name" value="DHPS"/>
    <property type="match status" value="1"/>
</dbReference>
<dbReference type="PANTHER" id="PTHR20941">
    <property type="entry name" value="FOLATE SYNTHESIS PROTEINS"/>
    <property type="match status" value="1"/>
</dbReference>
<keyword evidence="15" id="KW-1185">Reference proteome</keyword>
<dbReference type="GO" id="GO:0046872">
    <property type="term" value="F:metal ion binding"/>
    <property type="evidence" value="ECO:0007669"/>
    <property type="project" value="UniProtKB-KW"/>
</dbReference>
<dbReference type="STRING" id="96561.Dole_3045"/>
<comment type="pathway">
    <text evidence="3 12">Cofactor biosynthesis; tetrahydrofolate biosynthesis; 7,8-dihydrofolate from 2-amino-4-hydroxy-6-hydroxymethyl-7,8-dihydropteridine diphosphate and 4-aminobenzoate: step 1/2.</text>
</comment>